<sequence length="101" mass="11295">MKRFSHGHSSEVKEITSQPPSTVVNFTLRELIEFLQQNQASSSVLQMVCPLFGSPLPSIDINIDVSSEKTARLELSLRASEALISHIRLSRDLFREPEASN</sequence>
<comment type="caution">
    <text evidence="1">The sequence shown here is derived from an EMBL/GenBank/DDBJ whole genome shotgun (WGS) entry which is preliminary data.</text>
</comment>
<dbReference type="GeneID" id="37117726"/>
<dbReference type="Proteomes" id="UP000246702">
    <property type="component" value="Unassembled WGS sequence"/>
</dbReference>
<evidence type="ECO:0000313" key="2">
    <source>
        <dbReference type="Proteomes" id="UP000246702"/>
    </source>
</evidence>
<dbReference type="AlphaFoldDB" id="A0A317X120"/>
<gene>
    <name evidence="1" type="ORF">BO94DRAFT_583800</name>
</gene>
<dbReference type="STRING" id="1450535.A0A317X120"/>
<name>A0A317X120_9EURO</name>
<protein>
    <submittedName>
        <fullName evidence="1">Uncharacterized protein</fullName>
    </submittedName>
</protein>
<dbReference type="RefSeq" id="XP_025469609.1">
    <property type="nucleotide sequence ID" value="XM_025615583.1"/>
</dbReference>
<evidence type="ECO:0000313" key="1">
    <source>
        <dbReference type="EMBL" id="PWY91881.1"/>
    </source>
</evidence>
<organism evidence="1 2">
    <name type="scientific">Aspergillus sclerotioniger CBS 115572</name>
    <dbReference type="NCBI Taxonomy" id="1450535"/>
    <lineage>
        <taxon>Eukaryota</taxon>
        <taxon>Fungi</taxon>
        <taxon>Dikarya</taxon>
        <taxon>Ascomycota</taxon>
        <taxon>Pezizomycotina</taxon>
        <taxon>Eurotiomycetes</taxon>
        <taxon>Eurotiomycetidae</taxon>
        <taxon>Eurotiales</taxon>
        <taxon>Aspergillaceae</taxon>
        <taxon>Aspergillus</taxon>
        <taxon>Aspergillus subgen. Circumdati</taxon>
    </lineage>
</organism>
<dbReference type="EMBL" id="MSFK01000008">
    <property type="protein sequence ID" value="PWY91881.1"/>
    <property type="molecule type" value="Genomic_DNA"/>
</dbReference>
<proteinExistence type="predicted"/>
<accession>A0A317X120</accession>
<reference evidence="1 2" key="1">
    <citation type="submission" date="2016-12" db="EMBL/GenBank/DDBJ databases">
        <title>The genomes of Aspergillus section Nigri reveals drivers in fungal speciation.</title>
        <authorList>
            <consortium name="DOE Joint Genome Institute"/>
            <person name="Vesth T.C."/>
            <person name="Nybo J."/>
            <person name="Theobald S."/>
            <person name="Brandl J."/>
            <person name="Frisvad J.C."/>
            <person name="Nielsen K.F."/>
            <person name="Lyhne E.K."/>
            <person name="Kogle M.E."/>
            <person name="Kuo A."/>
            <person name="Riley R."/>
            <person name="Clum A."/>
            <person name="Nolan M."/>
            <person name="Lipzen A."/>
            <person name="Salamov A."/>
            <person name="Henrissat B."/>
            <person name="Wiebenga A."/>
            <person name="De Vries R.P."/>
            <person name="Grigoriev I.V."/>
            <person name="Mortensen U.H."/>
            <person name="Andersen M.R."/>
            <person name="Baker S.E."/>
        </authorList>
    </citation>
    <scope>NUCLEOTIDE SEQUENCE [LARGE SCALE GENOMIC DNA]</scope>
    <source>
        <strain evidence="1 2">CBS 115572</strain>
    </source>
</reference>
<keyword evidence="2" id="KW-1185">Reference proteome</keyword>